<dbReference type="RefSeq" id="WP_379869981.1">
    <property type="nucleotide sequence ID" value="NZ_JBHTBH010000003.1"/>
</dbReference>
<sequence length="257" mass="29135">MPHADDNVDIVWNRLSESRMTPYLVKANGDRRDALAMYEWSTRMAATAFEDVGHLEVLLRNALDSCLRAHFDEDGRGIPWFLMPIPGGDFADQVQNVRERLREQGKETRDQIVAGLTFGFWSGFLRDPYQELWRPCLRRAFPNAPGRREEVFAVLDGVRQFRNRIAHHDSMLGIDIPSESRRIFTAARYIDHDVADWLERRSRVLEVYAERPITIVAAAAAAEGAGGVAERYRASAARVGRGVREATGRLVRRLGGS</sequence>
<evidence type="ECO:0008006" key="3">
    <source>
        <dbReference type="Google" id="ProtNLM"/>
    </source>
</evidence>
<evidence type="ECO:0000313" key="1">
    <source>
        <dbReference type="EMBL" id="MFC7327598.1"/>
    </source>
</evidence>
<keyword evidence="2" id="KW-1185">Reference proteome</keyword>
<name>A0ABW2KE67_9ACTN</name>
<organism evidence="1 2">
    <name type="scientific">Marinactinospora rubrisoli</name>
    <dbReference type="NCBI Taxonomy" id="2715399"/>
    <lineage>
        <taxon>Bacteria</taxon>
        <taxon>Bacillati</taxon>
        <taxon>Actinomycetota</taxon>
        <taxon>Actinomycetes</taxon>
        <taxon>Streptosporangiales</taxon>
        <taxon>Nocardiopsidaceae</taxon>
        <taxon>Marinactinospora</taxon>
    </lineage>
</organism>
<reference evidence="2" key="1">
    <citation type="journal article" date="2019" name="Int. J. Syst. Evol. Microbiol.">
        <title>The Global Catalogue of Microorganisms (GCM) 10K type strain sequencing project: providing services to taxonomists for standard genome sequencing and annotation.</title>
        <authorList>
            <consortium name="The Broad Institute Genomics Platform"/>
            <consortium name="The Broad Institute Genome Sequencing Center for Infectious Disease"/>
            <person name="Wu L."/>
            <person name="Ma J."/>
        </authorList>
    </citation>
    <scope>NUCLEOTIDE SEQUENCE [LARGE SCALE GENOMIC DNA]</scope>
    <source>
        <strain evidence="2">CGMCC 4.7382</strain>
    </source>
</reference>
<gene>
    <name evidence="1" type="ORF">ACFQRF_07565</name>
</gene>
<accession>A0ABW2KE67</accession>
<comment type="caution">
    <text evidence="1">The sequence shown here is derived from an EMBL/GenBank/DDBJ whole genome shotgun (WGS) entry which is preliminary data.</text>
</comment>
<proteinExistence type="predicted"/>
<dbReference type="Proteomes" id="UP001596540">
    <property type="component" value="Unassembled WGS sequence"/>
</dbReference>
<evidence type="ECO:0000313" key="2">
    <source>
        <dbReference type="Proteomes" id="UP001596540"/>
    </source>
</evidence>
<dbReference type="EMBL" id="JBHTBH010000003">
    <property type="protein sequence ID" value="MFC7327598.1"/>
    <property type="molecule type" value="Genomic_DNA"/>
</dbReference>
<protein>
    <recommendedName>
        <fullName evidence="3">Abi-like protein</fullName>
    </recommendedName>
</protein>